<evidence type="ECO:0000313" key="2">
    <source>
        <dbReference type="Proteomes" id="UP000006038"/>
    </source>
</evidence>
<reference evidence="1" key="1">
    <citation type="journal article" date="2013" name="Nat. Commun.">
        <title>Whole-genome sequencing of Oryza brachyantha reveals mechanisms underlying Oryza genome evolution.</title>
        <authorList>
            <person name="Chen J."/>
            <person name="Huang Q."/>
            <person name="Gao D."/>
            <person name="Wang J."/>
            <person name="Lang Y."/>
            <person name="Liu T."/>
            <person name="Li B."/>
            <person name="Bai Z."/>
            <person name="Luis Goicoechea J."/>
            <person name="Liang C."/>
            <person name="Chen C."/>
            <person name="Zhang W."/>
            <person name="Sun S."/>
            <person name="Liao Y."/>
            <person name="Zhang X."/>
            <person name="Yang L."/>
            <person name="Song C."/>
            <person name="Wang M."/>
            <person name="Shi J."/>
            <person name="Liu G."/>
            <person name="Liu J."/>
            <person name="Zhou H."/>
            <person name="Zhou W."/>
            <person name="Yu Q."/>
            <person name="An N."/>
            <person name="Chen Y."/>
            <person name="Cai Q."/>
            <person name="Wang B."/>
            <person name="Liu B."/>
            <person name="Min J."/>
            <person name="Huang Y."/>
            <person name="Wu H."/>
            <person name="Li Z."/>
            <person name="Zhang Y."/>
            <person name="Yin Y."/>
            <person name="Song W."/>
            <person name="Jiang J."/>
            <person name="Jackson S.A."/>
            <person name="Wing R.A."/>
            <person name="Wang J."/>
            <person name="Chen M."/>
        </authorList>
    </citation>
    <scope>NUCLEOTIDE SEQUENCE [LARGE SCALE GENOMIC DNA]</scope>
    <source>
        <strain evidence="1">cv. IRGC 101232</strain>
    </source>
</reference>
<name>J3N7T9_ORYBR</name>
<reference evidence="1" key="2">
    <citation type="submission" date="2013-04" db="UniProtKB">
        <authorList>
            <consortium name="EnsemblPlants"/>
        </authorList>
    </citation>
    <scope>IDENTIFICATION</scope>
</reference>
<sequence length="107" mass="11691">MDDTRMNKNLIKWTFWWHLCGGGKKKRADGNIFLQWVGMVAWNLLMDALAVEGAAPCRGVQWSGDCPGAAACPGRYQQLSGTSTAFRMLKFLCAKLGLALAECIGPP</sequence>
<dbReference type="Gramene" id="OB11G18750.1">
    <property type="protein sequence ID" value="OB11G18750.1"/>
    <property type="gene ID" value="OB11G18750"/>
</dbReference>
<proteinExistence type="predicted"/>
<dbReference type="AlphaFoldDB" id="J3N7T9"/>
<accession>J3N7T9</accession>
<dbReference type="HOGENOM" id="CLU_2213983_0_0_1"/>
<protein>
    <submittedName>
        <fullName evidence="1">Uncharacterized protein</fullName>
    </submittedName>
</protein>
<organism evidence="1">
    <name type="scientific">Oryza brachyantha</name>
    <name type="common">malo sina</name>
    <dbReference type="NCBI Taxonomy" id="4533"/>
    <lineage>
        <taxon>Eukaryota</taxon>
        <taxon>Viridiplantae</taxon>
        <taxon>Streptophyta</taxon>
        <taxon>Embryophyta</taxon>
        <taxon>Tracheophyta</taxon>
        <taxon>Spermatophyta</taxon>
        <taxon>Magnoliopsida</taxon>
        <taxon>Liliopsida</taxon>
        <taxon>Poales</taxon>
        <taxon>Poaceae</taxon>
        <taxon>BOP clade</taxon>
        <taxon>Oryzoideae</taxon>
        <taxon>Oryzeae</taxon>
        <taxon>Oryzinae</taxon>
        <taxon>Oryza</taxon>
    </lineage>
</organism>
<dbReference type="Proteomes" id="UP000006038">
    <property type="component" value="Chromosome 11"/>
</dbReference>
<evidence type="ECO:0000313" key="1">
    <source>
        <dbReference type="EnsemblPlants" id="OB11G18750.1"/>
    </source>
</evidence>
<dbReference type="EnsemblPlants" id="OB11G18750.1">
    <property type="protein sequence ID" value="OB11G18750.1"/>
    <property type="gene ID" value="OB11G18750"/>
</dbReference>
<keyword evidence="2" id="KW-1185">Reference proteome</keyword>